<name>A7MJQ8_CROS8</name>
<reference evidence="1 2" key="1">
    <citation type="journal article" date="2010" name="PLoS ONE">
        <title>Genome sequence of Cronobacter sakazakii BAA-894 and comparative genomic hybridization analysis with other Cronobacter species.</title>
        <authorList>
            <person name="Kucerova E."/>
            <person name="Clifton S.W."/>
            <person name="Xia X.Q."/>
            <person name="Long F."/>
            <person name="Porwollik S."/>
            <person name="Fulton L."/>
            <person name="Fronick C."/>
            <person name="Minx P."/>
            <person name="Kyung K."/>
            <person name="Warren W."/>
            <person name="Fulton R."/>
            <person name="Feng D."/>
            <person name="Wollam A."/>
            <person name="Shah N."/>
            <person name="Bhonagiri V."/>
            <person name="Nash W.E."/>
            <person name="Hallsworth-Pepin K."/>
            <person name="Wilson R.K."/>
            <person name="McClelland M."/>
            <person name="Forsythe S.J."/>
        </authorList>
    </citation>
    <scope>NUCLEOTIDE SEQUENCE [LARGE SCALE GENOMIC DNA]</scope>
    <source>
        <strain evidence="1 2">ATCC BAA-894</strain>
    </source>
</reference>
<dbReference type="Proteomes" id="UP000000260">
    <property type="component" value="Chromosome"/>
</dbReference>
<organism evidence="1 2">
    <name type="scientific">Cronobacter sakazakii (strain ATCC BAA-894)</name>
    <name type="common">Enterobacter sakazakii</name>
    <dbReference type="NCBI Taxonomy" id="290339"/>
    <lineage>
        <taxon>Bacteria</taxon>
        <taxon>Pseudomonadati</taxon>
        <taxon>Pseudomonadota</taxon>
        <taxon>Gammaproteobacteria</taxon>
        <taxon>Enterobacterales</taxon>
        <taxon>Enterobacteriaceae</taxon>
        <taxon>Cronobacter</taxon>
    </lineage>
</organism>
<dbReference type="HOGENOM" id="CLU_3198740_0_0_6"/>
<evidence type="ECO:0000313" key="1">
    <source>
        <dbReference type="EMBL" id="ABU75699.1"/>
    </source>
</evidence>
<sequence length="45" mass="5331">MPFWRALFPRNLHLFFANLPMFYPSRRFSGFPGRSRLAITEQGLS</sequence>
<keyword evidence="2" id="KW-1185">Reference proteome</keyword>
<dbReference type="KEGG" id="esa:ESA_00401"/>
<evidence type="ECO:0000313" key="2">
    <source>
        <dbReference type="Proteomes" id="UP000000260"/>
    </source>
</evidence>
<dbReference type="EMBL" id="CP000783">
    <property type="protein sequence ID" value="ABU75699.1"/>
    <property type="molecule type" value="Genomic_DNA"/>
</dbReference>
<accession>A7MJQ8</accession>
<proteinExistence type="predicted"/>
<gene>
    <name evidence="1" type="ordered locus">ESA_00401</name>
</gene>
<protein>
    <submittedName>
        <fullName evidence="1">Uncharacterized protein</fullName>
    </submittedName>
</protein>
<dbReference type="AlphaFoldDB" id="A7MJQ8"/>